<comment type="caution">
    <text evidence="4">The sequence shown here is derived from an EMBL/GenBank/DDBJ whole genome shotgun (WGS) entry which is preliminary data.</text>
</comment>
<reference evidence="4 5" key="1">
    <citation type="submission" date="2016-04" db="EMBL/GenBank/DDBJ databases">
        <title>Draft genome sequence of Janthinobacterium psychrotolerans sp. nov., isolated from freshwater sediments in Denmark.</title>
        <authorList>
            <person name="Gong X."/>
            <person name="Skrivergaard S."/>
            <person name="Korsgaard B.S."/>
            <person name="Schreiber L."/>
            <person name="Marshall I.P."/>
            <person name="Finster K."/>
            <person name="Schramm A."/>
        </authorList>
    </citation>
    <scope>NUCLEOTIDE SEQUENCE [LARGE SCALE GENOMIC DNA]</scope>
    <source>
        <strain evidence="4 5">S3-2</strain>
    </source>
</reference>
<proteinExistence type="predicted"/>
<protein>
    <submittedName>
        <fullName evidence="4">Outer membrane protein (Porin)</fullName>
    </submittedName>
</protein>
<dbReference type="InterPro" id="IPR033900">
    <property type="entry name" value="Gram_neg_porin_domain"/>
</dbReference>
<dbReference type="GO" id="GO:0015288">
    <property type="term" value="F:porin activity"/>
    <property type="evidence" value="ECO:0007669"/>
    <property type="project" value="InterPro"/>
</dbReference>
<feature type="domain" description="Porin" evidence="3">
    <location>
        <begin position="64"/>
        <end position="440"/>
    </location>
</feature>
<name>A0A1A7BZW8_9BURK</name>
<keyword evidence="1" id="KW-0175">Coiled coil</keyword>
<feature type="coiled-coil region" evidence="1">
    <location>
        <begin position="26"/>
        <end position="53"/>
    </location>
</feature>
<keyword evidence="2" id="KW-0732">Signal</keyword>
<dbReference type="EMBL" id="LOCQ01000058">
    <property type="protein sequence ID" value="OBV38299.1"/>
    <property type="molecule type" value="Genomic_DNA"/>
</dbReference>
<dbReference type="AlphaFoldDB" id="A0A1A7BZW8"/>
<feature type="chain" id="PRO_5008510032" evidence="2">
    <location>
        <begin position="27"/>
        <end position="471"/>
    </location>
</feature>
<dbReference type="STRING" id="1747903.ASR47_1005253"/>
<dbReference type="RefSeq" id="WP_065309157.1">
    <property type="nucleotide sequence ID" value="NZ_LOCQ01000058.1"/>
</dbReference>
<keyword evidence="5" id="KW-1185">Reference proteome</keyword>
<evidence type="ECO:0000313" key="5">
    <source>
        <dbReference type="Proteomes" id="UP000092713"/>
    </source>
</evidence>
<organism evidence="4 5">
    <name type="scientific">Janthinobacterium psychrotolerans</name>
    <dbReference type="NCBI Taxonomy" id="1747903"/>
    <lineage>
        <taxon>Bacteria</taxon>
        <taxon>Pseudomonadati</taxon>
        <taxon>Pseudomonadota</taxon>
        <taxon>Betaproteobacteria</taxon>
        <taxon>Burkholderiales</taxon>
        <taxon>Oxalobacteraceae</taxon>
        <taxon>Janthinobacterium</taxon>
    </lineage>
</organism>
<dbReference type="SUPFAM" id="SSF56935">
    <property type="entry name" value="Porins"/>
    <property type="match status" value="1"/>
</dbReference>
<dbReference type="Gene3D" id="2.40.160.10">
    <property type="entry name" value="Porin"/>
    <property type="match status" value="1"/>
</dbReference>
<sequence length="471" mass="50309">MQTTIRKTTLATAITTVFFAAPFVSANVYADELSDMKAMLAQLQERVAQMEAKAAQPAPAPAPATTAMAPAVATSAAAPAKSATGFNWKLYGRGDIGYTVSRGKDASGRQLTNHRLNQGEMASRLGLTGSWVFSDEYKAIFGVETGLNLFNGNAGGGTQNNTSSSVLFNRGSTVGFASTTWGSIEGGTMYMAPFWVSLGADLASAHNYGANDFSALFSLTRPESLGRYLKDPVTGNASKTTSLAGNNSGTALFYGNALRYRSPTYNNFSAEVSYSAGQQASSATDLEDDGRSWAANVLYKKDNLFLGYAHMDYQQSNDISTAGTPNFVKRNQVTDIVGARYKWNDFTLGGSYTSYRVSNAGGYGADAFGVSGAYDLGKHRIEGSLAQISYDGVNSRGAFGANTGDGVGKPKSTAYSLGYLYNFQPTLSFYAYATRIRNNEHAKLGVLQFRGDNNFFGYSPVELTAGMFFVF</sequence>
<dbReference type="OrthoDB" id="8676354at2"/>
<evidence type="ECO:0000259" key="3">
    <source>
        <dbReference type="Pfam" id="PF13609"/>
    </source>
</evidence>
<dbReference type="Pfam" id="PF13609">
    <property type="entry name" value="Porin_4"/>
    <property type="match status" value="1"/>
</dbReference>
<gene>
    <name evidence="4" type="ORF">ASR47_1005253</name>
</gene>
<dbReference type="CDD" id="cd00342">
    <property type="entry name" value="gram_neg_porins"/>
    <property type="match status" value="1"/>
</dbReference>
<feature type="signal peptide" evidence="2">
    <location>
        <begin position="1"/>
        <end position="26"/>
    </location>
</feature>
<evidence type="ECO:0000313" key="4">
    <source>
        <dbReference type="EMBL" id="OBV38299.1"/>
    </source>
</evidence>
<evidence type="ECO:0000256" key="1">
    <source>
        <dbReference type="SAM" id="Coils"/>
    </source>
</evidence>
<dbReference type="Proteomes" id="UP000092713">
    <property type="component" value="Unassembled WGS sequence"/>
</dbReference>
<dbReference type="GO" id="GO:0016020">
    <property type="term" value="C:membrane"/>
    <property type="evidence" value="ECO:0007669"/>
    <property type="project" value="InterPro"/>
</dbReference>
<dbReference type="PATRIC" id="fig|1747903.4.peg.1846"/>
<evidence type="ECO:0000256" key="2">
    <source>
        <dbReference type="SAM" id="SignalP"/>
    </source>
</evidence>
<dbReference type="InterPro" id="IPR023614">
    <property type="entry name" value="Porin_dom_sf"/>
</dbReference>
<accession>A0A1A7BZW8</accession>